<feature type="region of interest" description="Disordered" evidence="1">
    <location>
        <begin position="353"/>
        <end position="428"/>
    </location>
</feature>
<evidence type="ECO:0000256" key="1">
    <source>
        <dbReference type="SAM" id="MobiDB-lite"/>
    </source>
</evidence>
<dbReference type="Proteomes" id="UP000279236">
    <property type="component" value="Unassembled WGS sequence"/>
</dbReference>
<feature type="compositionally biased region" description="Low complexity" evidence="1">
    <location>
        <begin position="459"/>
        <end position="469"/>
    </location>
</feature>
<sequence>MALDPGVTTTYDLSGCVSWHDDMENSHMTERRLVAVKHHQATERAWNHVLTSVVNSSFLFTPPPSLPEITDITVGEETDLWQHSLADGSRFREVPLQRELVEMVLRRTKGDQWNRAQRNGIGTHIPDMCTLLSSQKVDGLQPPLGLISPVIEIKVTKIESRNGHFVVAIGARDDPEVQHDDSTHYSVPSAAGDEELMLKLDGEKKWTAGLAKEVVYIQSAYEYCHARLGAFILGTRLSRIVLAANGCVILECSSAFLDRVHQLDMPMTEFLRNPHNVSHLRWDLASPVSDTTSAAVQWDREALDKLVDIHRLGVDILQHQTADKPDNPFVPLTDPLEHPGVKAIVDELTAGGSVSATLGTGSQHRPSNDDDDKEPNRKPAHEKKPRTQQGKHAGPPHPSTSTPPRERFGSGPSGARAEGKAQEETSSLTTAARWRLDVALASPAAVPETTPDSSFEVKTPSTLPTSSTLPTPPTTIFDEQLMNKASGVDASVYSSDLGADWDEVLEANDLCPSDTSWVRNYVAPDSDLDEEEEGRENVLYEDMLAVIGKLGMTVRLVDSAAMDRLLGAIAAAVA</sequence>
<dbReference type="GeneID" id="39593245"/>
<organism evidence="2 3">
    <name type="scientific">Apiotrichum porosum</name>
    <dbReference type="NCBI Taxonomy" id="105984"/>
    <lineage>
        <taxon>Eukaryota</taxon>
        <taxon>Fungi</taxon>
        <taxon>Dikarya</taxon>
        <taxon>Basidiomycota</taxon>
        <taxon>Agaricomycotina</taxon>
        <taxon>Tremellomycetes</taxon>
        <taxon>Trichosporonales</taxon>
        <taxon>Trichosporonaceae</taxon>
        <taxon>Apiotrichum</taxon>
    </lineage>
</organism>
<dbReference type="RefSeq" id="XP_028475981.1">
    <property type="nucleotide sequence ID" value="XM_028624007.1"/>
</dbReference>
<name>A0A427XQU8_9TREE</name>
<reference evidence="2 3" key="1">
    <citation type="submission" date="2018-11" db="EMBL/GenBank/DDBJ databases">
        <title>Genome sequence of Apiotrichum porosum DSM 27194.</title>
        <authorList>
            <person name="Aliyu H."/>
            <person name="Gorte O."/>
            <person name="Ochsenreither K."/>
        </authorList>
    </citation>
    <scope>NUCLEOTIDE SEQUENCE [LARGE SCALE GENOMIC DNA]</scope>
    <source>
        <strain evidence="2 3">DSM 27194</strain>
    </source>
</reference>
<dbReference type="AlphaFoldDB" id="A0A427XQU8"/>
<accession>A0A427XQU8</accession>
<proteinExistence type="predicted"/>
<dbReference type="EMBL" id="RSCE01000007">
    <property type="protein sequence ID" value="RSH81262.1"/>
    <property type="molecule type" value="Genomic_DNA"/>
</dbReference>
<comment type="caution">
    <text evidence="2">The sequence shown here is derived from an EMBL/GenBank/DDBJ whole genome shotgun (WGS) entry which is preliminary data.</text>
</comment>
<feature type="region of interest" description="Disordered" evidence="1">
    <location>
        <begin position="443"/>
        <end position="472"/>
    </location>
</feature>
<gene>
    <name evidence="2" type="ORF">EHS24_008702</name>
</gene>
<evidence type="ECO:0000313" key="3">
    <source>
        <dbReference type="Proteomes" id="UP000279236"/>
    </source>
</evidence>
<evidence type="ECO:0000313" key="2">
    <source>
        <dbReference type="EMBL" id="RSH81262.1"/>
    </source>
</evidence>
<feature type="compositionally biased region" description="Polar residues" evidence="1">
    <location>
        <begin position="353"/>
        <end position="365"/>
    </location>
</feature>
<protein>
    <submittedName>
        <fullName evidence="2">Uncharacterized protein</fullName>
    </submittedName>
</protein>
<keyword evidence="3" id="KW-1185">Reference proteome</keyword>